<reference evidence="1 2" key="1">
    <citation type="submission" date="2020-03" db="EMBL/GenBank/DDBJ databases">
        <title>Whole genome shotgun sequence of Phytohabitans flavus NBRC 107702.</title>
        <authorList>
            <person name="Komaki H."/>
            <person name="Tamura T."/>
        </authorList>
    </citation>
    <scope>NUCLEOTIDE SEQUENCE [LARGE SCALE GENOMIC DNA]</scope>
    <source>
        <strain evidence="1 2">NBRC 107702</strain>
    </source>
</reference>
<dbReference type="RefSeq" id="WP_173036354.1">
    <property type="nucleotide sequence ID" value="NZ_AP022870.1"/>
</dbReference>
<dbReference type="InterPro" id="IPR018247">
    <property type="entry name" value="EF_Hand_1_Ca_BS"/>
</dbReference>
<dbReference type="AlphaFoldDB" id="A0A6F8XR83"/>
<evidence type="ECO:0000313" key="1">
    <source>
        <dbReference type="EMBL" id="BCB76258.1"/>
    </source>
</evidence>
<organism evidence="1 2">
    <name type="scientific">Phytohabitans flavus</name>
    <dbReference type="NCBI Taxonomy" id="1076124"/>
    <lineage>
        <taxon>Bacteria</taxon>
        <taxon>Bacillati</taxon>
        <taxon>Actinomycetota</taxon>
        <taxon>Actinomycetes</taxon>
        <taxon>Micromonosporales</taxon>
        <taxon>Micromonosporaceae</taxon>
    </lineage>
</organism>
<reference evidence="1 2" key="2">
    <citation type="submission" date="2020-03" db="EMBL/GenBank/DDBJ databases">
        <authorList>
            <person name="Ichikawa N."/>
            <person name="Kimura A."/>
            <person name="Kitahashi Y."/>
            <person name="Uohara A."/>
        </authorList>
    </citation>
    <scope>NUCLEOTIDE SEQUENCE [LARGE SCALE GENOMIC DNA]</scope>
    <source>
        <strain evidence="1 2">NBRC 107702</strain>
    </source>
</reference>
<dbReference type="EMBL" id="AP022870">
    <property type="protein sequence ID" value="BCB76258.1"/>
    <property type="molecule type" value="Genomic_DNA"/>
</dbReference>
<accession>A0A6F8XR83</accession>
<evidence type="ECO:0008006" key="3">
    <source>
        <dbReference type="Google" id="ProtNLM"/>
    </source>
</evidence>
<evidence type="ECO:0000313" key="2">
    <source>
        <dbReference type="Proteomes" id="UP000502508"/>
    </source>
</evidence>
<dbReference type="Proteomes" id="UP000502508">
    <property type="component" value="Chromosome"/>
</dbReference>
<sequence>MADRQTVVVYSEIEKHRVIWGTQGPRLDKGDENEDGIVTLLELMKFRKTPTISFAAAQQGHDQLVTTLVARCREGAEVWSMMEQVLRIAILKYKGAEAEAAELVRQLERRLPR</sequence>
<gene>
    <name evidence="1" type="ORF">Pflav_026680</name>
</gene>
<name>A0A6F8XR83_9ACTN</name>
<protein>
    <recommendedName>
        <fullName evidence="3">EF-hand domain-containing protein</fullName>
    </recommendedName>
</protein>
<keyword evidence="2" id="KW-1185">Reference proteome</keyword>
<proteinExistence type="predicted"/>
<dbReference type="KEGG" id="pfla:Pflav_026680"/>
<dbReference type="PROSITE" id="PS00018">
    <property type="entry name" value="EF_HAND_1"/>
    <property type="match status" value="1"/>
</dbReference>